<evidence type="ECO:0000256" key="1">
    <source>
        <dbReference type="ARBA" id="ARBA00022603"/>
    </source>
</evidence>
<name>J1JX53_9HYPH</name>
<dbReference type="STRING" id="1094558.ME5_01736"/>
<dbReference type="GO" id="GO:0035243">
    <property type="term" value="F:protein-arginine omega-N symmetric methyltransferase activity"/>
    <property type="evidence" value="ECO:0007669"/>
    <property type="project" value="TreeGrafter"/>
</dbReference>
<dbReference type="InterPro" id="IPR029063">
    <property type="entry name" value="SAM-dependent_MTases_sf"/>
</dbReference>
<dbReference type="SUPFAM" id="SSF53335">
    <property type="entry name" value="S-adenosyl-L-methionine-dependent methyltransferases"/>
    <property type="match status" value="1"/>
</dbReference>
<dbReference type="GO" id="GO:0032259">
    <property type="term" value="P:methylation"/>
    <property type="evidence" value="ECO:0007669"/>
    <property type="project" value="UniProtKB-KW"/>
</dbReference>
<dbReference type="RefSeq" id="WP_008040335.1">
    <property type="nucleotide sequence ID" value="NZ_JH725147.1"/>
</dbReference>
<dbReference type="HOGENOM" id="CLU_024840_3_0_5"/>
<keyword evidence="2" id="KW-0808">Transferase</keyword>
<dbReference type="Proteomes" id="UP000008952">
    <property type="component" value="Unassembled WGS sequence"/>
</dbReference>
<dbReference type="eggNOG" id="COG1565">
    <property type="taxonomic scope" value="Bacteria"/>
</dbReference>
<comment type="caution">
    <text evidence="3">The sequence shown here is derived from an EMBL/GenBank/DDBJ whole genome shotgun (WGS) entry which is preliminary data.</text>
</comment>
<dbReference type="AlphaFoldDB" id="J1JX53"/>
<protein>
    <submittedName>
        <fullName evidence="3">Uncharacterized protein</fullName>
    </submittedName>
</protein>
<accession>J1JX53</accession>
<gene>
    <name evidence="3" type="ORF">ME5_01736</name>
</gene>
<keyword evidence="4" id="KW-1185">Reference proteome</keyword>
<dbReference type="PANTHER" id="PTHR12049">
    <property type="entry name" value="PROTEIN ARGININE METHYLTRANSFERASE NDUFAF7, MITOCHONDRIAL"/>
    <property type="match status" value="1"/>
</dbReference>
<dbReference type="EMBL" id="AIMB01000008">
    <property type="protein sequence ID" value="EJF89185.1"/>
    <property type="molecule type" value="Genomic_DNA"/>
</dbReference>
<dbReference type="OrthoDB" id="9794208at2"/>
<reference evidence="3 4" key="1">
    <citation type="submission" date="2012-03" db="EMBL/GenBank/DDBJ databases">
        <title>The Genome Sequence of Bartonella tamiae Th239.</title>
        <authorList>
            <consortium name="The Broad Institute Genome Sequencing Platform"/>
            <consortium name="The Broad Institute Genome Sequencing Center for Infectious Disease"/>
            <person name="Feldgarden M."/>
            <person name="Kirby J."/>
            <person name="Kosoy M."/>
            <person name="Birtles R."/>
            <person name="Probert W.S."/>
            <person name="Chiaraviglio L."/>
            <person name="Young S.K."/>
            <person name="Zeng Q."/>
            <person name="Gargeya S."/>
            <person name="Fitzgerald M."/>
            <person name="Haas B."/>
            <person name="Abouelleil A."/>
            <person name="Alvarado L."/>
            <person name="Arachchi H.M."/>
            <person name="Berlin A."/>
            <person name="Chapman S.B."/>
            <person name="Gearin G."/>
            <person name="Goldberg J."/>
            <person name="Griggs A."/>
            <person name="Gujja S."/>
            <person name="Hansen M."/>
            <person name="Heiman D."/>
            <person name="Howarth C."/>
            <person name="Larimer J."/>
            <person name="Lui A."/>
            <person name="MacDonald P.J.P."/>
            <person name="McCowen C."/>
            <person name="Montmayeur A."/>
            <person name="Murphy C."/>
            <person name="Neiman D."/>
            <person name="Pearson M."/>
            <person name="Priest M."/>
            <person name="Roberts A."/>
            <person name="Saif S."/>
            <person name="Shea T."/>
            <person name="Sisk P."/>
            <person name="Stolte C."/>
            <person name="Sykes S."/>
            <person name="Wortman J."/>
            <person name="Nusbaum C."/>
            <person name="Birren B."/>
        </authorList>
    </citation>
    <scope>NUCLEOTIDE SEQUENCE [LARGE SCALE GENOMIC DNA]</scope>
    <source>
        <strain evidence="3 4">Th239</strain>
    </source>
</reference>
<proteinExistence type="predicted"/>
<organism evidence="3 4">
    <name type="scientific">Bartonella tamiae Th239</name>
    <dbReference type="NCBI Taxonomy" id="1094558"/>
    <lineage>
        <taxon>Bacteria</taxon>
        <taxon>Pseudomonadati</taxon>
        <taxon>Pseudomonadota</taxon>
        <taxon>Alphaproteobacteria</taxon>
        <taxon>Hyphomicrobiales</taxon>
        <taxon>Bartonellaceae</taxon>
        <taxon>Bartonella</taxon>
    </lineage>
</organism>
<evidence type="ECO:0000313" key="4">
    <source>
        <dbReference type="Proteomes" id="UP000008952"/>
    </source>
</evidence>
<dbReference type="InterPro" id="IPR038375">
    <property type="entry name" value="NDUFAF7_sf"/>
</dbReference>
<dbReference type="PANTHER" id="PTHR12049:SF7">
    <property type="entry name" value="PROTEIN ARGININE METHYLTRANSFERASE NDUFAF7, MITOCHONDRIAL"/>
    <property type="match status" value="1"/>
</dbReference>
<dbReference type="Pfam" id="PF02636">
    <property type="entry name" value="Methyltransf_28"/>
    <property type="match status" value="1"/>
</dbReference>
<evidence type="ECO:0000256" key="2">
    <source>
        <dbReference type="ARBA" id="ARBA00022679"/>
    </source>
</evidence>
<dbReference type="PATRIC" id="fig|1094558.3.peg.1865"/>
<evidence type="ECO:0000313" key="3">
    <source>
        <dbReference type="EMBL" id="EJF89185.1"/>
    </source>
</evidence>
<dbReference type="Gene3D" id="3.40.50.12710">
    <property type="match status" value="1"/>
</dbReference>
<sequence>MSELKQKIKALIQEKGAITVSDYMALALADTQGGYYHTQNPFGREGDFITAPEISQMFGELIGVWVLTSWKMLGKPEKIILCEMGPGRGTLMKDVLRTLHQLSPEFMRAAEIFMIETSLRLQHIQKITLENNADRINWVETFDHIAHGPLIFYANELLDALPIHQFIKQDGKWRERLIHMDTQNNFSFIVGTNELDSSSLPNAYSKLHNGAILELSPQRNHICEMVAKRLYDTHGCALFIDYGSDHFPHGDTLQAISKHSYRDIFQAPGQDDLTSHVDFSSLLAIAKQNNCEAALLTQGDFLLRMGLLERAGHLGANKDIHMQEKIKAQVERLAATDQMGTLFKVLSLSDKKTQLNPIFLADHHDHD</sequence>
<keyword evidence="1" id="KW-0489">Methyltransferase</keyword>
<dbReference type="InterPro" id="IPR003788">
    <property type="entry name" value="NDUFAF7"/>
</dbReference>